<reference evidence="2 3" key="1">
    <citation type="journal article" date="2020" name="ISME J.">
        <title>Uncovering the hidden diversity of litter-decomposition mechanisms in mushroom-forming fungi.</title>
        <authorList>
            <person name="Floudas D."/>
            <person name="Bentzer J."/>
            <person name="Ahren D."/>
            <person name="Johansson T."/>
            <person name="Persson P."/>
            <person name="Tunlid A."/>
        </authorList>
    </citation>
    <scope>NUCLEOTIDE SEQUENCE [LARGE SCALE GENOMIC DNA]</scope>
    <source>
        <strain evidence="2 3">CBS 661.87</strain>
    </source>
</reference>
<keyword evidence="3" id="KW-1185">Reference proteome</keyword>
<evidence type="ECO:0000313" key="2">
    <source>
        <dbReference type="EMBL" id="KAF5379497.1"/>
    </source>
</evidence>
<feature type="compositionally biased region" description="Low complexity" evidence="1">
    <location>
        <begin position="405"/>
        <end position="426"/>
    </location>
</feature>
<organism evidence="2 3">
    <name type="scientific">Tricholomella constricta</name>
    <dbReference type="NCBI Taxonomy" id="117010"/>
    <lineage>
        <taxon>Eukaryota</taxon>
        <taxon>Fungi</taxon>
        <taxon>Dikarya</taxon>
        <taxon>Basidiomycota</taxon>
        <taxon>Agaricomycotina</taxon>
        <taxon>Agaricomycetes</taxon>
        <taxon>Agaricomycetidae</taxon>
        <taxon>Agaricales</taxon>
        <taxon>Tricholomatineae</taxon>
        <taxon>Lyophyllaceae</taxon>
        <taxon>Tricholomella</taxon>
    </lineage>
</organism>
<comment type="caution">
    <text evidence="2">The sequence shown here is derived from an EMBL/GenBank/DDBJ whole genome shotgun (WGS) entry which is preliminary data.</text>
</comment>
<feature type="compositionally biased region" description="Low complexity" evidence="1">
    <location>
        <begin position="78"/>
        <end position="91"/>
    </location>
</feature>
<feature type="region of interest" description="Disordered" evidence="1">
    <location>
        <begin position="615"/>
        <end position="640"/>
    </location>
</feature>
<gene>
    <name evidence="2" type="ORF">D9615_006484</name>
</gene>
<dbReference type="AlphaFoldDB" id="A0A8H5HA15"/>
<feature type="region of interest" description="Disordered" evidence="1">
    <location>
        <begin position="579"/>
        <end position="599"/>
    </location>
</feature>
<dbReference type="Proteomes" id="UP000565441">
    <property type="component" value="Unassembled WGS sequence"/>
</dbReference>
<feature type="region of interest" description="Disordered" evidence="1">
    <location>
        <begin position="488"/>
        <end position="524"/>
    </location>
</feature>
<evidence type="ECO:0000256" key="1">
    <source>
        <dbReference type="SAM" id="MobiDB-lite"/>
    </source>
</evidence>
<feature type="region of interest" description="Disordered" evidence="1">
    <location>
        <begin position="1"/>
        <end position="97"/>
    </location>
</feature>
<name>A0A8H5HA15_9AGAR</name>
<accession>A0A8H5HA15</accession>
<dbReference type="OrthoDB" id="3271284at2759"/>
<feature type="compositionally biased region" description="Polar residues" evidence="1">
    <location>
        <begin position="590"/>
        <end position="599"/>
    </location>
</feature>
<protein>
    <submittedName>
        <fullName evidence="2">Uncharacterized protein</fullName>
    </submittedName>
</protein>
<sequence length="640" mass="70122">MTTDPSHRLSRSPSAMSRPVQSPMGPRTRFQRSASSPDTASLRDSFMSIGEPSPAYPMSPARSETTLPPIAEQPFARPATPLSTTSTSSAQSPPPIFKVLPKPATLMSPPTLTFESIPIQWKALPHEAALWTFDSRELQEMVSRAIRRSAPETYIRLLSLDNLDRALPAEVDRLTALKATKQAQYRFLVQRRTMTLQALNSAFMTPNKMETEDGIPVASKLALQLSQTAAECDKLMGELLIISDQLAQISNVTERHWASALAVALRKLNKSYAKRTSDLISARNKISHLEAELEDAWKEAERVAKEIDEIEKGGLDSDDDEEEEAVIETAEKVVVSHSRHASHIPAELLIQSRRNTGHLEVLPLFSPLSPMPHISAMSPPMTGALEAEVMTPTTPPSQDRDDALSIRSTRSIKSAKSARSGKSARSMRTAEGTRLSLVSAAKTRSHRTSKSSLRLPKPKTPVPHPPMPDLPMEFASTPVPLASARASSHILRDSESQMSTIRSRRTSLDDICPPRPSTSSSCAPTVTMDDIYVRLQSRFSDDIEVVPRTPQPKIPVPEQPSKAIPSMWLMADAAPKTAAERVASIKRRPGTSSSSSQTYKKLKVLTKRYSMPFPLFKNKSSDSQQTISPPKSAPVGTSAG</sequence>
<feature type="region of interest" description="Disordered" evidence="1">
    <location>
        <begin position="390"/>
        <end position="464"/>
    </location>
</feature>
<dbReference type="EMBL" id="JAACJP010000016">
    <property type="protein sequence ID" value="KAF5379497.1"/>
    <property type="molecule type" value="Genomic_DNA"/>
</dbReference>
<evidence type="ECO:0000313" key="3">
    <source>
        <dbReference type="Proteomes" id="UP000565441"/>
    </source>
</evidence>
<proteinExistence type="predicted"/>